<dbReference type="Pfam" id="PF22990">
    <property type="entry name" value="ABHD16_N"/>
    <property type="match status" value="1"/>
</dbReference>
<feature type="domain" description="Phosphatidylserine Lipase ABHD16 N-terminal" evidence="3">
    <location>
        <begin position="7"/>
        <end position="131"/>
    </location>
</feature>
<dbReference type="InterPro" id="IPR054518">
    <property type="entry name" value="ABHD16_N"/>
</dbReference>
<accession>A0A0M3HT41</accession>
<sequence length="503" mass="56076">MTALSRLLWNFLAGPRIYSIYSAPQPMYPCNSLESLGDFMLSFLKGTANICLAVSPVLLLVAFNRSLLTTPNIVSFAKFISVYYVVALGARALGRINNREYRKFVRVLLRANEEGTTDARLHAQLADYDYQIFAAPLDFKARKLERRMINPSAEDLPPDAGPMLGPIRDLLAYIFVHTFGRRLVYPGGVALFNMIVANYVIDARRKLIVEKGGQRAVLLAQDGNLIDTMFVDRRGKEDCGNTLVVTCEGNAGYYETGIMVTPLSLGYSVLGWNHPGFAESSGQPLPSQILNAVDAVMQYAVERLGFREDDIIIYAWSIGGFPGTWAAANYPDIKGLILDATFDDLLPLAEARMPKSFGALVKHAVRTHLNLPIAKQLALYNGPVLLIRRSQDEMIITVEVGTDEERRASNRANDLLKSLLRSRHPGLIDGFEVYVDEWLAADVVERLAITPTHQVPIREPFDELTEHDRAQLIFSLCSHYLVDFDSTHNMPLEPALFNVPTIL</sequence>
<keyword evidence="4" id="KW-1185">Reference proteome</keyword>
<dbReference type="SUPFAM" id="SSF53474">
    <property type="entry name" value="alpha/beta-Hydrolases"/>
    <property type="match status" value="1"/>
</dbReference>
<dbReference type="InterPro" id="IPR000073">
    <property type="entry name" value="AB_hydrolase_1"/>
</dbReference>
<dbReference type="PANTHER" id="PTHR12277:SF72">
    <property type="entry name" value="BAT5L PROTEIN"/>
    <property type="match status" value="1"/>
</dbReference>
<dbReference type="GO" id="GO:0004620">
    <property type="term" value="F:phospholipase activity"/>
    <property type="evidence" value="ECO:0007669"/>
    <property type="project" value="TreeGrafter"/>
</dbReference>
<keyword evidence="1" id="KW-0472">Membrane</keyword>
<dbReference type="Gene3D" id="3.40.50.1820">
    <property type="entry name" value="alpha/beta hydrolase"/>
    <property type="match status" value="1"/>
</dbReference>
<dbReference type="AlphaFoldDB" id="A0A0M3HT41"/>
<evidence type="ECO:0000313" key="4">
    <source>
        <dbReference type="Proteomes" id="UP000036681"/>
    </source>
</evidence>
<dbReference type="InterPro" id="IPR029058">
    <property type="entry name" value="AB_hydrolase_fold"/>
</dbReference>
<dbReference type="GO" id="GO:0052651">
    <property type="term" value="P:monoacylglycerol catabolic process"/>
    <property type="evidence" value="ECO:0007669"/>
    <property type="project" value="TreeGrafter"/>
</dbReference>
<dbReference type="GO" id="GO:0012505">
    <property type="term" value="C:endomembrane system"/>
    <property type="evidence" value="ECO:0007669"/>
    <property type="project" value="TreeGrafter"/>
</dbReference>
<feature type="domain" description="AB hydrolase-1" evidence="2">
    <location>
        <begin position="243"/>
        <end position="388"/>
    </location>
</feature>
<evidence type="ECO:0000313" key="5">
    <source>
        <dbReference type="WBParaSite" id="ALUE_0000575401-mRNA-1"/>
    </source>
</evidence>
<keyword evidence="1" id="KW-0812">Transmembrane</keyword>
<evidence type="ECO:0000259" key="2">
    <source>
        <dbReference type="Pfam" id="PF00561"/>
    </source>
</evidence>
<proteinExistence type="predicted"/>
<feature type="transmembrane region" description="Helical" evidence="1">
    <location>
        <begin position="43"/>
        <end position="63"/>
    </location>
</feature>
<evidence type="ECO:0000259" key="3">
    <source>
        <dbReference type="Pfam" id="PF22990"/>
    </source>
</evidence>
<name>A0A0M3HT41_ASCLU</name>
<protein>
    <submittedName>
        <fullName evidence="5">AB hydrolase-1 domain-containing protein</fullName>
    </submittedName>
</protein>
<evidence type="ECO:0000256" key="1">
    <source>
        <dbReference type="SAM" id="Phobius"/>
    </source>
</evidence>
<organism evidence="4 5">
    <name type="scientific">Ascaris lumbricoides</name>
    <name type="common">Giant roundworm</name>
    <dbReference type="NCBI Taxonomy" id="6252"/>
    <lineage>
        <taxon>Eukaryota</taxon>
        <taxon>Metazoa</taxon>
        <taxon>Ecdysozoa</taxon>
        <taxon>Nematoda</taxon>
        <taxon>Chromadorea</taxon>
        <taxon>Rhabditida</taxon>
        <taxon>Spirurina</taxon>
        <taxon>Ascaridomorpha</taxon>
        <taxon>Ascaridoidea</taxon>
        <taxon>Ascarididae</taxon>
        <taxon>Ascaris</taxon>
    </lineage>
</organism>
<dbReference type="PANTHER" id="PTHR12277">
    <property type="entry name" value="ALPHA/BETA HYDROLASE DOMAIN-CONTAINING PROTEIN"/>
    <property type="match status" value="1"/>
</dbReference>
<dbReference type="Pfam" id="PF00561">
    <property type="entry name" value="Abhydrolase_1"/>
    <property type="match status" value="1"/>
</dbReference>
<dbReference type="Proteomes" id="UP000036681">
    <property type="component" value="Unplaced"/>
</dbReference>
<dbReference type="GO" id="GO:0006660">
    <property type="term" value="P:phosphatidylserine catabolic process"/>
    <property type="evidence" value="ECO:0007669"/>
    <property type="project" value="TreeGrafter"/>
</dbReference>
<reference evidence="5" key="1">
    <citation type="submission" date="2017-02" db="UniProtKB">
        <authorList>
            <consortium name="WormBaseParasite"/>
        </authorList>
    </citation>
    <scope>IDENTIFICATION</scope>
</reference>
<feature type="transmembrane region" description="Helical" evidence="1">
    <location>
        <begin position="75"/>
        <end position="94"/>
    </location>
</feature>
<keyword evidence="1" id="KW-1133">Transmembrane helix</keyword>
<dbReference type="WBParaSite" id="ALUE_0000575401-mRNA-1">
    <property type="protein sequence ID" value="ALUE_0000575401-mRNA-1"/>
    <property type="gene ID" value="ALUE_0000575401"/>
</dbReference>
<dbReference type="GO" id="GO:0047372">
    <property type="term" value="F:monoacylglycerol lipase activity"/>
    <property type="evidence" value="ECO:0007669"/>
    <property type="project" value="TreeGrafter"/>
</dbReference>
<feature type="transmembrane region" description="Helical" evidence="1">
    <location>
        <begin position="183"/>
        <end position="201"/>
    </location>
</feature>